<dbReference type="PANTHER" id="PTHR24186">
    <property type="entry name" value="PROTEIN PHOSPHATASE 1 REGULATORY SUBUNIT"/>
    <property type="match status" value="1"/>
</dbReference>
<dbReference type="GO" id="GO:0005886">
    <property type="term" value="C:plasma membrane"/>
    <property type="evidence" value="ECO:0007669"/>
    <property type="project" value="TreeGrafter"/>
</dbReference>
<dbReference type="SUPFAM" id="SSF48403">
    <property type="entry name" value="Ankyrin repeat"/>
    <property type="match status" value="1"/>
</dbReference>
<keyword evidence="2 8" id="KW-0812">Transmembrane</keyword>
<dbReference type="PROSITE" id="PS50297">
    <property type="entry name" value="ANK_REP_REGION"/>
    <property type="match status" value="3"/>
</dbReference>
<keyword evidence="6 8" id="KW-0472">Membrane</keyword>
<dbReference type="AlphaFoldDB" id="A0A4Y7IV03"/>
<evidence type="ECO:0000313" key="10">
    <source>
        <dbReference type="EMBL" id="RZC52713.1"/>
    </source>
</evidence>
<dbReference type="Gramene" id="RZC52713">
    <property type="protein sequence ID" value="RZC52713"/>
    <property type="gene ID" value="C5167_021141"/>
</dbReference>
<accession>A0A4Y7IV03</accession>
<name>A0A4Y7IV03_PAPSO</name>
<dbReference type="SMART" id="SM00248">
    <property type="entry name" value="ANK"/>
    <property type="match status" value="5"/>
</dbReference>
<feature type="repeat" description="ANK" evidence="7">
    <location>
        <begin position="69"/>
        <end position="101"/>
    </location>
</feature>
<dbReference type="PROSITE" id="PS50088">
    <property type="entry name" value="ANK_REPEAT"/>
    <property type="match status" value="3"/>
</dbReference>
<evidence type="ECO:0000256" key="2">
    <source>
        <dbReference type="ARBA" id="ARBA00022692"/>
    </source>
</evidence>
<evidence type="ECO:0000256" key="3">
    <source>
        <dbReference type="ARBA" id="ARBA00022737"/>
    </source>
</evidence>
<feature type="transmembrane region" description="Helical" evidence="8">
    <location>
        <begin position="428"/>
        <end position="449"/>
    </location>
</feature>
<evidence type="ECO:0000313" key="11">
    <source>
        <dbReference type="Proteomes" id="UP000316621"/>
    </source>
</evidence>
<evidence type="ECO:0000256" key="6">
    <source>
        <dbReference type="ARBA" id="ARBA00023136"/>
    </source>
</evidence>
<dbReference type="InterPro" id="IPR026961">
    <property type="entry name" value="PGG_dom"/>
</dbReference>
<feature type="repeat" description="ANK" evidence="7">
    <location>
        <begin position="185"/>
        <end position="207"/>
    </location>
</feature>
<evidence type="ECO:0000256" key="8">
    <source>
        <dbReference type="SAM" id="Phobius"/>
    </source>
</evidence>
<proteinExistence type="predicted"/>
<feature type="transmembrane region" description="Helical" evidence="8">
    <location>
        <begin position="461"/>
        <end position="479"/>
    </location>
</feature>
<keyword evidence="11" id="KW-1185">Reference proteome</keyword>
<dbReference type="STRING" id="3469.A0A4Y7IV03"/>
<reference evidence="10 11" key="1">
    <citation type="journal article" date="2018" name="Science">
        <title>The opium poppy genome and morphinan production.</title>
        <authorList>
            <person name="Guo L."/>
            <person name="Winzer T."/>
            <person name="Yang X."/>
            <person name="Li Y."/>
            <person name="Ning Z."/>
            <person name="He Z."/>
            <person name="Teodor R."/>
            <person name="Lu Y."/>
            <person name="Bowser T.A."/>
            <person name="Graham I.A."/>
            <person name="Ye K."/>
        </authorList>
    </citation>
    <scope>NUCLEOTIDE SEQUENCE [LARGE SCALE GENOMIC DNA]</scope>
    <source>
        <strain evidence="11">cv. HN1</strain>
        <tissue evidence="10">Leaves</tissue>
    </source>
</reference>
<evidence type="ECO:0000256" key="1">
    <source>
        <dbReference type="ARBA" id="ARBA00004141"/>
    </source>
</evidence>
<gene>
    <name evidence="10" type="ORF">C5167_021141</name>
</gene>
<dbReference type="InterPro" id="IPR002110">
    <property type="entry name" value="Ankyrin_rpt"/>
</dbReference>
<feature type="transmembrane region" description="Helical" evidence="8">
    <location>
        <begin position="499"/>
        <end position="519"/>
    </location>
</feature>
<dbReference type="Proteomes" id="UP000316621">
    <property type="component" value="Chromosome 2"/>
</dbReference>
<keyword evidence="3" id="KW-0677">Repeat</keyword>
<keyword evidence="4 8" id="KW-1133">Transmembrane helix</keyword>
<dbReference type="Pfam" id="PF12796">
    <property type="entry name" value="Ank_2"/>
    <property type="match status" value="2"/>
</dbReference>
<dbReference type="Gene3D" id="1.25.40.20">
    <property type="entry name" value="Ankyrin repeat-containing domain"/>
    <property type="match status" value="1"/>
</dbReference>
<dbReference type="OMA" id="IENKMGY"/>
<dbReference type="Pfam" id="PF13962">
    <property type="entry name" value="PGG"/>
    <property type="match status" value="1"/>
</dbReference>
<sequence length="584" mass="65564">MERLFEVSQKGYVDSLRKLLLEVPSLTLDEVFTSFCRTPVHIAVMCGHVSFVKEVLIFKPELALKADSQGLTPLHLASARLHLGLVKVLLEANADACMVQDQYGRTPLHLAVMKGRVKATKTMKMLIQERPEAIHLRNAHKETILHFCVKNNGTVEALALLVEYLAGEQPGNPDYSISVNSKDVDGNTILHVAAKAGNMKIVKFLVDSEIVRIDINAFNNNGLKALDILPQNNKNELEIGRFYYYIPRESKKKRNDRQGQKERMDVLMVVATLIAGIAFQAASSPPGGLWQQDTMVNSNLEPHTFTLYLSNMLRSHRMSNDLDGLASFTKMNGGGRKRHSLNIAVELNSTISNYTTDMSTQFVWDLLQANSDYLNRSLTYSEGVILEEENYRYIISNYHNSSGSDFFPYLIMYAGTSILAYISPSSYILYMVTNVVAFLVSVTIILLVISGVMNDTSVAQVRLLVVLMCISIGCIIAGYRSVFIALTPDFLKDPTRTSLYVFLGLWCIFGTIFFIWSLISNIRTMPKYLIVGVQRYLKLVFSFDARDVGKKTIPLPIFLGKGKTQTNSTQTHMTNQNRRSVVYN</sequence>
<evidence type="ECO:0000256" key="4">
    <source>
        <dbReference type="ARBA" id="ARBA00022989"/>
    </source>
</evidence>
<feature type="domain" description="PGG" evidence="9">
    <location>
        <begin position="260"/>
        <end position="294"/>
    </location>
</feature>
<comment type="subcellular location">
    <subcellularLocation>
        <location evidence="1">Membrane</location>
        <topology evidence="1">Multi-pass membrane protein</topology>
    </subcellularLocation>
</comment>
<dbReference type="Pfam" id="PF00023">
    <property type="entry name" value="Ank"/>
    <property type="match status" value="1"/>
</dbReference>
<organism evidence="10 11">
    <name type="scientific">Papaver somniferum</name>
    <name type="common">Opium poppy</name>
    <dbReference type="NCBI Taxonomy" id="3469"/>
    <lineage>
        <taxon>Eukaryota</taxon>
        <taxon>Viridiplantae</taxon>
        <taxon>Streptophyta</taxon>
        <taxon>Embryophyta</taxon>
        <taxon>Tracheophyta</taxon>
        <taxon>Spermatophyta</taxon>
        <taxon>Magnoliopsida</taxon>
        <taxon>Ranunculales</taxon>
        <taxon>Papaveraceae</taxon>
        <taxon>Papaveroideae</taxon>
        <taxon>Papaver</taxon>
    </lineage>
</organism>
<protein>
    <recommendedName>
        <fullName evidence="9">PGG domain-containing protein</fullName>
    </recommendedName>
</protein>
<feature type="repeat" description="ANK" evidence="7">
    <location>
        <begin position="103"/>
        <end position="128"/>
    </location>
</feature>
<evidence type="ECO:0000259" key="9">
    <source>
        <dbReference type="Pfam" id="PF13962"/>
    </source>
</evidence>
<dbReference type="InterPro" id="IPR036770">
    <property type="entry name" value="Ankyrin_rpt-contain_sf"/>
</dbReference>
<keyword evidence="5 7" id="KW-0040">ANK repeat</keyword>
<evidence type="ECO:0000256" key="5">
    <source>
        <dbReference type="ARBA" id="ARBA00023043"/>
    </source>
</evidence>
<dbReference type="PANTHER" id="PTHR24186:SF37">
    <property type="entry name" value="PGG DOMAIN-CONTAINING PROTEIN"/>
    <property type="match status" value="1"/>
</dbReference>
<evidence type="ECO:0000256" key="7">
    <source>
        <dbReference type="PROSITE-ProRule" id="PRU00023"/>
    </source>
</evidence>
<dbReference type="EMBL" id="CM010716">
    <property type="protein sequence ID" value="RZC52713.1"/>
    <property type="molecule type" value="Genomic_DNA"/>
</dbReference>